<name>A0A401GWP8_9APHY</name>
<organism evidence="3 4">
    <name type="scientific">Sparassis crispa</name>
    <dbReference type="NCBI Taxonomy" id="139825"/>
    <lineage>
        <taxon>Eukaryota</taxon>
        <taxon>Fungi</taxon>
        <taxon>Dikarya</taxon>
        <taxon>Basidiomycota</taxon>
        <taxon>Agaricomycotina</taxon>
        <taxon>Agaricomycetes</taxon>
        <taxon>Polyporales</taxon>
        <taxon>Sparassidaceae</taxon>
        <taxon>Sparassis</taxon>
    </lineage>
</organism>
<gene>
    <name evidence="3" type="ORF">SCP_0905250</name>
</gene>
<keyword evidence="2" id="KW-0472">Membrane</keyword>
<protein>
    <submittedName>
        <fullName evidence="3">Uncharacterized protein</fullName>
    </submittedName>
</protein>
<sequence>MSDAPVSAFPGQENVTRASCRVSNLNVAWNIILFFGANIIAHALTITIRSGQKAWKTFLVSCGVIFSPFIVRMNYSEAMMDVLDAWRNRWREARTDISWKERLHVAIFGNKDSRWPLQTAIDSGAVAIEVPKDRRAQAEAAHWQVVDMEEGIALFVDGLAVSEETEYRLIPVGAKSESEIQVAPSSSVLKTVVTIAQLLYTSIELYQSYDRDVRMNGLSSPFIVIIPYVVGSFMNLIINIFLVSYPYVVVMRPKSKEGITTTKSEMPEPVPSAPQPEKPSSDHEEVAVPSFPSYDSDKDNDDTSSLSEAFVSRPSDHRSVRSASEEMEPEKPTASRPGTLSHTESEPLLHNMASSRAEEGLPLPVTALKTEKAVDVAAADSDLQEFLAWVYETYDLQYVPKVETDRWNGIFLNLGFSSTIVLTVALVLTRCRFSKVVPAVSFVCWIFIDWIAFIGVAIWALADTLIETMYGTDFKSTWRSLLENAMMVACVVSYGGLTIWGIVTTVMLLIPYFSQCS</sequence>
<accession>A0A401GWP8</accession>
<evidence type="ECO:0000313" key="3">
    <source>
        <dbReference type="EMBL" id="GBE86645.1"/>
    </source>
</evidence>
<dbReference type="Proteomes" id="UP000287166">
    <property type="component" value="Unassembled WGS sequence"/>
</dbReference>
<feature type="transmembrane region" description="Helical" evidence="2">
    <location>
        <begin position="222"/>
        <end position="248"/>
    </location>
</feature>
<dbReference type="InParanoid" id="A0A401GWP8"/>
<feature type="region of interest" description="Disordered" evidence="1">
    <location>
        <begin position="260"/>
        <end position="344"/>
    </location>
</feature>
<keyword evidence="2" id="KW-0812">Transmembrane</keyword>
<dbReference type="OrthoDB" id="3253026at2759"/>
<feature type="transmembrane region" description="Helical" evidence="2">
    <location>
        <begin position="440"/>
        <end position="462"/>
    </location>
</feature>
<proteinExistence type="predicted"/>
<evidence type="ECO:0000256" key="1">
    <source>
        <dbReference type="SAM" id="MobiDB-lite"/>
    </source>
</evidence>
<feature type="transmembrane region" description="Helical" evidence="2">
    <location>
        <begin position="410"/>
        <end position="428"/>
    </location>
</feature>
<evidence type="ECO:0000256" key="2">
    <source>
        <dbReference type="SAM" id="Phobius"/>
    </source>
</evidence>
<keyword evidence="2" id="KW-1133">Transmembrane helix</keyword>
<feature type="transmembrane region" description="Helical" evidence="2">
    <location>
        <begin position="485"/>
        <end position="513"/>
    </location>
</feature>
<reference evidence="3 4" key="1">
    <citation type="journal article" date="2018" name="Sci. Rep.">
        <title>Genome sequence of the cauliflower mushroom Sparassis crispa (Hanabiratake) and its association with beneficial usage.</title>
        <authorList>
            <person name="Kiyama R."/>
            <person name="Furutani Y."/>
            <person name="Kawaguchi K."/>
            <person name="Nakanishi T."/>
        </authorList>
    </citation>
    <scope>NUCLEOTIDE SEQUENCE [LARGE SCALE GENOMIC DNA]</scope>
</reference>
<dbReference type="RefSeq" id="XP_027617558.1">
    <property type="nucleotide sequence ID" value="XM_027761757.1"/>
</dbReference>
<dbReference type="AlphaFoldDB" id="A0A401GWP8"/>
<keyword evidence="4" id="KW-1185">Reference proteome</keyword>
<comment type="caution">
    <text evidence="3">The sequence shown here is derived from an EMBL/GenBank/DDBJ whole genome shotgun (WGS) entry which is preliminary data.</text>
</comment>
<feature type="transmembrane region" description="Helical" evidence="2">
    <location>
        <begin position="27"/>
        <end position="48"/>
    </location>
</feature>
<feature type="compositionally biased region" description="Pro residues" evidence="1">
    <location>
        <begin position="268"/>
        <end position="277"/>
    </location>
</feature>
<evidence type="ECO:0000313" key="4">
    <source>
        <dbReference type="Proteomes" id="UP000287166"/>
    </source>
</evidence>
<dbReference type="EMBL" id="BFAD01000009">
    <property type="protein sequence ID" value="GBE86645.1"/>
    <property type="molecule type" value="Genomic_DNA"/>
</dbReference>
<dbReference type="GeneID" id="38783562"/>